<evidence type="ECO:0000256" key="1">
    <source>
        <dbReference type="ARBA" id="ARBA00001946"/>
    </source>
</evidence>
<dbReference type="InterPro" id="IPR059176">
    <property type="entry name" value="UDP-X_N"/>
</dbReference>
<reference evidence="5 6" key="1">
    <citation type="journal article" date="2011" name="Stand. Genomic Sci.">
        <title>Non-contiguous finished genome sequence and contextual data of the filamentous soil bacterium Ktedonobacter racemifer type strain (SOSP1-21).</title>
        <authorList>
            <person name="Chang Y.J."/>
            <person name="Land M."/>
            <person name="Hauser L."/>
            <person name="Chertkov O."/>
            <person name="Del Rio T.G."/>
            <person name="Nolan M."/>
            <person name="Copeland A."/>
            <person name="Tice H."/>
            <person name="Cheng J.F."/>
            <person name="Lucas S."/>
            <person name="Han C."/>
            <person name="Goodwin L."/>
            <person name="Pitluck S."/>
            <person name="Ivanova N."/>
            <person name="Ovchinikova G."/>
            <person name="Pati A."/>
            <person name="Chen A."/>
            <person name="Palaniappan K."/>
            <person name="Mavromatis K."/>
            <person name="Liolios K."/>
            <person name="Brettin T."/>
            <person name="Fiebig A."/>
            <person name="Rohde M."/>
            <person name="Abt B."/>
            <person name="Goker M."/>
            <person name="Detter J.C."/>
            <person name="Woyke T."/>
            <person name="Bristow J."/>
            <person name="Eisen J.A."/>
            <person name="Markowitz V."/>
            <person name="Hugenholtz P."/>
            <person name="Kyrpides N.C."/>
            <person name="Klenk H.P."/>
            <person name="Lapidus A."/>
        </authorList>
    </citation>
    <scope>NUCLEOTIDE SEQUENCE [LARGE SCALE GENOMIC DNA]</scope>
    <source>
        <strain evidence="6">DSM 44963</strain>
    </source>
</reference>
<dbReference type="AlphaFoldDB" id="D6TK19"/>
<proteinExistence type="inferred from homology"/>
<protein>
    <submittedName>
        <fullName evidence="5">NUDIX hydrolase</fullName>
    </submittedName>
</protein>
<dbReference type="CDD" id="cd02883">
    <property type="entry name" value="NUDIX_Hydrolase"/>
    <property type="match status" value="1"/>
</dbReference>
<dbReference type="FunCoup" id="D6TK19">
    <property type="interactions" value="9"/>
</dbReference>
<dbReference type="InterPro" id="IPR020476">
    <property type="entry name" value="Nudix_hydrolase"/>
</dbReference>
<dbReference type="GO" id="GO:0016787">
    <property type="term" value="F:hydrolase activity"/>
    <property type="evidence" value="ECO:0007669"/>
    <property type="project" value="UniProtKB-KW"/>
</dbReference>
<dbReference type="PROSITE" id="PS00893">
    <property type="entry name" value="NUDIX_BOX"/>
    <property type="match status" value="1"/>
</dbReference>
<evidence type="ECO:0000313" key="5">
    <source>
        <dbReference type="EMBL" id="EFH89776.1"/>
    </source>
</evidence>
<keyword evidence="6" id="KW-1185">Reference proteome</keyword>
<sequence length="301" mass="33263">MTLFLSKITSPYQALGQPDIVAYLASTFAASDNNLSRFLRENTSKPHKQLCYNKSSTKRILRGHGAFFSQQKAATWRIILTTTSNGTQNTAQKLSLWADILLTRANNGLHFASNIYDQEHYHKVREVALELLALASAKSVEDFEPLHADLFAHRAPIPVSDAAIIDEQGRILLIRRADNLRWAIPGGGLDVGETPAQGAVREALEETGLACEPVALVGVHDSRLCGTVSNAQLYHFLFLCRLKPGVERVDPPSHSNEIKEMGWFAEDVLPDDLDPGHAARIPEAFRVWHGDSQAYFDAHGS</sequence>
<dbReference type="eggNOG" id="COG1051">
    <property type="taxonomic scope" value="Bacteria"/>
</dbReference>
<dbReference type="PANTHER" id="PTHR43046:SF16">
    <property type="entry name" value="ADP-RIBOSE PYROPHOSPHATASE YJHB-RELATED"/>
    <property type="match status" value="1"/>
</dbReference>
<dbReference type="PRINTS" id="PR00502">
    <property type="entry name" value="NUDIXFAMILY"/>
</dbReference>
<comment type="cofactor">
    <cofactor evidence="1">
        <name>Mg(2+)</name>
        <dbReference type="ChEBI" id="CHEBI:18420"/>
    </cofactor>
</comment>
<evidence type="ECO:0000313" key="6">
    <source>
        <dbReference type="Proteomes" id="UP000004508"/>
    </source>
</evidence>
<dbReference type="OrthoDB" id="9787476at2"/>
<dbReference type="PROSITE" id="PS51462">
    <property type="entry name" value="NUDIX"/>
    <property type="match status" value="1"/>
</dbReference>
<dbReference type="Pfam" id="PF12535">
    <property type="entry name" value="Nudix_N"/>
    <property type="match status" value="1"/>
</dbReference>
<dbReference type="EMBL" id="ADVG01000001">
    <property type="protein sequence ID" value="EFH89776.1"/>
    <property type="molecule type" value="Genomic_DNA"/>
</dbReference>
<evidence type="ECO:0000256" key="2">
    <source>
        <dbReference type="ARBA" id="ARBA00022801"/>
    </source>
</evidence>
<dbReference type="Proteomes" id="UP000004508">
    <property type="component" value="Unassembled WGS sequence"/>
</dbReference>
<dbReference type="InterPro" id="IPR015797">
    <property type="entry name" value="NUDIX_hydrolase-like_dom_sf"/>
</dbReference>
<dbReference type="PANTHER" id="PTHR43046">
    <property type="entry name" value="GDP-MANNOSE MANNOSYL HYDROLASE"/>
    <property type="match status" value="1"/>
</dbReference>
<organism evidence="5 6">
    <name type="scientific">Ktedonobacter racemifer DSM 44963</name>
    <dbReference type="NCBI Taxonomy" id="485913"/>
    <lineage>
        <taxon>Bacteria</taxon>
        <taxon>Bacillati</taxon>
        <taxon>Chloroflexota</taxon>
        <taxon>Ktedonobacteria</taxon>
        <taxon>Ktedonobacterales</taxon>
        <taxon>Ktedonobacteraceae</taxon>
        <taxon>Ktedonobacter</taxon>
    </lineage>
</organism>
<keyword evidence="2 3" id="KW-0378">Hydrolase</keyword>
<dbReference type="InterPro" id="IPR020084">
    <property type="entry name" value="NUDIX_hydrolase_CS"/>
</dbReference>
<comment type="similarity">
    <text evidence="3">Belongs to the Nudix hydrolase family.</text>
</comment>
<dbReference type="Pfam" id="PF00293">
    <property type="entry name" value="NUDIX"/>
    <property type="match status" value="1"/>
</dbReference>
<dbReference type="InParanoid" id="D6TK19"/>
<gene>
    <name evidence="5" type="ORF">Krac_11344</name>
</gene>
<dbReference type="InterPro" id="IPR000086">
    <property type="entry name" value="NUDIX_hydrolase_dom"/>
</dbReference>
<comment type="caution">
    <text evidence="5">The sequence shown here is derived from an EMBL/GenBank/DDBJ whole genome shotgun (WGS) entry which is preliminary data.</text>
</comment>
<evidence type="ECO:0000259" key="4">
    <source>
        <dbReference type="PROSITE" id="PS51462"/>
    </source>
</evidence>
<feature type="domain" description="Nudix hydrolase" evidence="4">
    <location>
        <begin position="155"/>
        <end position="286"/>
    </location>
</feature>
<dbReference type="STRING" id="485913.Krac_11344"/>
<name>D6TK19_KTERA</name>
<evidence type="ECO:0000256" key="3">
    <source>
        <dbReference type="RuleBase" id="RU003476"/>
    </source>
</evidence>
<dbReference type="Gene3D" id="3.90.79.10">
    <property type="entry name" value="Nucleoside Triphosphate Pyrophosphohydrolase"/>
    <property type="match status" value="1"/>
</dbReference>
<accession>D6TK19</accession>
<dbReference type="SUPFAM" id="SSF55811">
    <property type="entry name" value="Nudix"/>
    <property type="match status" value="1"/>
</dbReference>